<evidence type="ECO:0000313" key="1">
    <source>
        <dbReference type="EMBL" id="CAF4985904.1"/>
    </source>
</evidence>
<feature type="non-terminal residue" evidence="1">
    <location>
        <position position="1"/>
    </location>
</feature>
<organism evidence="1 2">
    <name type="scientific">Rotaria magnacalcarata</name>
    <dbReference type="NCBI Taxonomy" id="392030"/>
    <lineage>
        <taxon>Eukaryota</taxon>
        <taxon>Metazoa</taxon>
        <taxon>Spiralia</taxon>
        <taxon>Gnathifera</taxon>
        <taxon>Rotifera</taxon>
        <taxon>Eurotatoria</taxon>
        <taxon>Bdelloidea</taxon>
        <taxon>Philodinida</taxon>
        <taxon>Philodinidae</taxon>
        <taxon>Rotaria</taxon>
    </lineage>
</organism>
<gene>
    <name evidence="1" type="ORF">GIL414_LOCUS56333</name>
</gene>
<dbReference type="AlphaFoldDB" id="A0A8S3DLV9"/>
<comment type="caution">
    <text evidence="1">The sequence shown here is derived from an EMBL/GenBank/DDBJ whole genome shotgun (WGS) entry which is preliminary data.</text>
</comment>
<sequence length="37" mass="3975">LPSLTHVENVVPSLRYPGSQTHLLKPGRCSSGKQCAL</sequence>
<dbReference type="Proteomes" id="UP000681720">
    <property type="component" value="Unassembled WGS sequence"/>
</dbReference>
<dbReference type="EMBL" id="CAJOBJ010202066">
    <property type="protein sequence ID" value="CAF4985904.1"/>
    <property type="molecule type" value="Genomic_DNA"/>
</dbReference>
<name>A0A8S3DLV9_9BILA</name>
<evidence type="ECO:0000313" key="2">
    <source>
        <dbReference type="Proteomes" id="UP000681720"/>
    </source>
</evidence>
<reference evidence="1" key="1">
    <citation type="submission" date="2021-02" db="EMBL/GenBank/DDBJ databases">
        <authorList>
            <person name="Nowell W R."/>
        </authorList>
    </citation>
    <scope>NUCLEOTIDE SEQUENCE</scope>
</reference>
<protein>
    <submittedName>
        <fullName evidence="1">Uncharacterized protein</fullName>
    </submittedName>
</protein>
<proteinExistence type="predicted"/>
<accession>A0A8S3DLV9</accession>